<evidence type="ECO:0000313" key="3">
    <source>
        <dbReference type="Proteomes" id="UP000291020"/>
    </source>
</evidence>
<keyword evidence="3" id="KW-1185">Reference proteome</keyword>
<dbReference type="InterPro" id="IPR001630">
    <property type="entry name" value="Leuzip_CREB"/>
</dbReference>
<reference evidence="3" key="1">
    <citation type="journal article" date="2017" name="PLoS ONE">
        <title>The Agassiz's desert tortoise genome provides a resource for the conservation of a threatened species.</title>
        <authorList>
            <person name="Tollis M."/>
            <person name="DeNardo D.F."/>
            <person name="Cornelius J.A."/>
            <person name="Dolby G.A."/>
            <person name="Edwards T."/>
            <person name="Henen B.T."/>
            <person name="Karl A.E."/>
            <person name="Murphy R.W."/>
            <person name="Kusumi K."/>
        </authorList>
    </citation>
    <scope>NUCLEOTIDE SEQUENCE [LARGE SCALE GENOMIC DNA]</scope>
</reference>
<dbReference type="GO" id="GO:0000981">
    <property type="term" value="F:DNA-binding transcription factor activity, RNA polymerase II-specific"/>
    <property type="evidence" value="ECO:0007669"/>
    <property type="project" value="TreeGrafter"/>
</dbReference>
<feature type="transmembrane region" description="Helical" evidence="1">
    <location>
        <begin position="20"/>
        <end position="38"/>
    </location>
</feature>
<sequence length="149" mass="15911">MLSFNLSVLLLFEVSVEIHRALYLNMIIIILAGFYSWIKCWKRIFSCNSSTVAFWSNCTRPGSDSSHTAISHSVTTNAGCSVAIAQGGAIQISNPASDGVQGLQTLTMTNSGAPQPGATIVQYAAQTPEGTQQFFVPGSQVVVQEDPLV</sequence>
<dbReference type="GO" id="GO:0000978">
    <property type="term" value="F:RNA polymerase II cis-regulatory region sequence-specific DNA binding"/>
    <property type="evidence" value="ECO:0007669"/>
    <property type="project" value="TreeGrafter"/>
</dbReference>
<evidence type="ECO:0000256" key="1">
    <source>
        <dbReference type="SAM" id="Phobius"/>
    </source>
</evidence>
<organism evidence="2 3">
    <name type="scientific">Gopherus agassizii</name>
    <name type="common">Agassiz's desert tortoise</name>
    <dbReference type="NCBI Taxonomy" id="38772"/>
    <lineage>
        <taxon>Eukaryota</taxon>
        <taxon>Metazoa</taxon>
        <taxon>Chordata</taxon>
        <taxon>Craniata</taxon>
        <taxon>Vertebrata</taxon>
        <taxon>Euteleostomi</taxon>
        <taxon>Archelosauria</taxon>
        <taxon>Testudinata</taxon>
        <taxon>Testudines</taxon>
        <taxon>Cryptodira</taxon>
        <taxon>Durocryptodira</taxon>
        <taxon>Testudinoidea</taxon>
        <taxon>Testudinidae</taxon>
        <taxon>Gopherus</taxon>
    </lineage>
</organism>
<dbReference type="AlphaFoldDB" id="A0A452GHL6"/>
<dbReference type="Ensembl" id="ENSGAGT00000001201.1">
    <property type="protein sequence ID" value="ENSGAGP00000001067.1"/>
    <property type="gene ID" value="ENSGAGG00000000862.1"/>
</dbReference>
<dbReference type="Proteomes" id="UP000291020">
    <property type="component" value="Unassembled WGS sequence"/>
</dbReference>
<dbReference type="PANTHER" id="PTHR45879:SF4">
    <property type="entry name" value="CAMP-RESPONSIVE ELEMENT MODULATOR"/>
    <property type="match status" value="1"/>
</dbReference>
<dbReference type="PANTHER" id="PTHR45879">
    <property type="entry name" value="CYCLIC AMP RESPONSE ELEMENT-BINDING PROTEIN B"/>
    <property type="match status" value="1"/>
</dbReference>
<reference evidence="2" key="2">
    <citation type="submission" date="2025-08" db="UniProtKB">
        <authorList>
            <consortium name="Ensembl"/>
        </authorList>
    </citation>
    <scope>IDENTIFICATION</scope>
</reference>
<keyword evidence="1" id="KW-0812">Transmembrane</keyword>
<proteinExistence type="predicted"/>
<name>A0A452GHL6_9SAUR</name>
<reference evidence="2" key="3">
    <citation type="submission" date="2025-09" db="UniProtKB">
        <authorList>
            <consortium name="Ensembl"/>
        </authorList>
    </citation>
    <scope>IDENTIFICATION</scope>
</reference>
<protein>
    <submittedName>
        <fullName evidence="2">Uncharacterized protein</fullName>
    </submittedName>
</protein>
<dbReference type="GO" id="GO:1990589">
    <property type="term" value="C:ATF4-CREB1 transcription factor complex"/>
    <property type="evidence" value="ECO:0007669"/>
    <property type="project" value="TreeGrafter"/>
</dbReference>
<keyword evidence="1" id="KW-0472">Membrane</keyword>
<keyword evidence="1" id="KW-1133">Transmembrane helix</keyword>
<evidence type="ECO:0000313" key="2">
    <source>
        <dbReference type="Ensembl" id="ENSGAGP00000001067.1"/>
    </source>
</evidence>
<dbReference type="STRING" id="38772.ENSGAGP00000001067"/>
<accession>A0A452GHL6</accession>